<dbReference type="SUPFAM" id="SSF69754">
    <property type="entry name" value="Ribosome binding protein Y (YfiA homologue)"/>
    <property type="match status" value="1"/>
</dbReference>
<protein>
    <submittedName>
        <fullName evidence="3">Putative Ribosomal subunit interface protein</fullName>
    </submittedName>
</protein>
<dbReference type="Proteomes" id="UP000239735">
    <property type="component" value="Unassembled WGS sequence"/>
</dbReference>
<dbReference type="InterPro" id="IPR032528">
    <property type="entry name" value="Ribosom_S30AE_C"/>
</dbReference>
<organism evidence="3 4">
    <name type="scientific">Candidatus Sulfuritelmatomonas gaucii</name>
    <dbReference type="NCBI Taxonomy" id="2043161"/>
    <lineage>
        <taxon>Bacteria</taxon>
        <taxon>Pseudomonadati</taxon>
        <taxon>Acidobacteriota</taxon>
        <taxon>Terriglobia</taxon>
        <taxon>Terriglobales</taxon>
        <taxon>Acidobacteriaceae</taxon>
        <taxon>Candidatus Sulfuritelmatomonas</taxon>
    </lineage>
</organism>
<dbReference type="InterPro" id="IPR036567">
    <property type="entry name" value="RHF-like"/>
</dbReference>
<evidence type="ECO:0000259" key="2">
    <source>
        <dbReference type="Pfam" id="PF16321"/>
    </source>
</evidence>
<sequence>MDVAMTGRKGQISRALRTQAEEGMERIGRVLGRTARASITFSAQRHVHTVELTVQARTQKIAATGKAGTPLAALREAMAHAEHQAHRYRDRRLVNKRLPRVDKMLTAPPVARPKTRVDPLAEPEEEKPSKLAGHARASIAVHSFPSRATVVEPHVIKSGDAISIKPMTIEEAVKDAEFRDRDLLIFRTASGDTFVLHRRRDGQMERPRLEAES</sequence>
<dbReference type="InterPro" id="IPR038416">
    <property type="entry name" value="Ribosom_S30AE_C_sf"/>
</dbReference>
<dbReference type="Gene3D" id="3.30.505.50">
    <property type="entry name" value="Sigma 54 modulation/S30EA ribosomal protein, C-terminal domain"/>
    <property type="match status" value="1"/>
</dbReference>
<evidence type="ECO:0000313" key="4">
    <source>
        <dbReference type="Proteomes" id="UP000239735"/>
    </source>
</evidence>
<dbReference type="Pfam" id="PF16321">
    <property type="entry name" value="Ribosom_S30AE_C"/>
    <property type="match status" value="1"/>
</dbReference>
<feature type="region of interest" description="Disordered" evidence="1">
    <location>
        <begin position="112"/>
        <end position="133"/>
    </location>
</feature>
<dbReference type="InterPro" id="IPR003489">
    <property type="entry name" value="RHF/RaiA"/>
</dbReference>
<dbReference type="Gene3D" id="3.30.160.100">
    <property type="entry name" value="Ribosome hibernation promotion factor-like"/>
    <property type="match status" value="1"/>
</dbReference>
<name>A0A2N9LIF8_9BACT</name>
<gene>
    <name evidence="3" type="ORF">SBA5_370038</name>
</gene>
<dbReference type="EMBL" id="OKRB01000094">
    <property type="protein sequence ID" value="SPE23046.1"/>
    <property type="molecule type" value="Genomic_DNA"/>
</dbReference>
<reference evidence="4" key="1">
    <citation type="submission" date="2018-02" db="EMBL/GenBank/DDBJ databases">
        <authorList>
            <person name="Hausmann B."/>
        </authorList>
    </citation>
    <scope>NUCLEOTIDE SEQUENCE [LARGE SCALE GENOMIC DNA]</scope>
    <source>
        <strain evidence="4">Peat soil MAG SbA5</strain>
    </source>
</reference>
<dbReference type="Pfam" id="PF02482">
    <property type="entry name" value="Ribosomal_S30AE"/>
    <property type="match status" value="1"/>
</dbReference>
<accession>A0A2N9LIF8</accession>
<dbReference type="AlphaFoldDB" id="A0A2N9LIF8"/>
<feature type="domain" description="Sigma 54 modulation/S30EA ribosomal protein C-terminal" evidence="2">
    <location>
        <begin position="160"/>
        <end position="203"/>
    </location>
</feature>
<evidence type="ECO:0000313" key="3">
    <source>
        <dbReference type="EMBL" id="SPE23046.1"/>
    </source>
</evidence>
<evidence type="ECO:0000256" key="1">
    <source>
        <dbReference type="SAM" id="MobiDB-lite"/>
    </source>
</evidence>
<proteinExistence type="predicted"/>